<evidence type="ECO:0000313" key="1">
    <source>
        <dbReference type="EMBL" id="SES64444.1"/>
    </source>
</evidence>
<protein>
    <recommendedName>
        <fullName evidence="3">Tetratricopeptide repeat-containing protein</fullName>
    </recommendedName>
</protein>
<dbReference type="STRING" id="29364.SAMN04487772_101171"/>
<reference evidence="1 2" key="1">
    <citation type="submission" date="2016-10" db="EMBL/GenBank/DDBJ databases">
        <authorList>
            <person name="de Groot N.N."/>
        </authorList>
    </citation>
    <scope>NUCLEOTIDE SEQUENCE [LARGE SCALE GENOMIC DNA]</scope>
    <source>
        <strain evidence="1 2">DSM 1801</strain>
    </source>
</reference>
<evidence type="ECO:0000313" key="2">
    <source>
        <dbReference type="Proteomes" id="UP000199800"/>
    </source>
</evidence>
<proteinExistence type="predicted"/>
<dbReference type="EMBL" id="FOHN01000001">
    <property type="protein sequence ID" value="SES64444.1"/>
    <property type="molecule type" value="Genomic_DNA"/>
</dbReference>
<gene>
    <name evidence="1" type="ORF">SAMN04487772_101171</name>
</gene>
<evidence type="ECO:0008006" key="3">
    <source>
        <dbReference type="Google" id="ProtNLM"/>
    </source>
</evidence>
<sequence>MGKFILCSGTRAKEPLRIEITDTILYTIEELCFYLYQHIYLITDEFFSESVIGWIEKEVELPELAKKLRELNRSGRTLKDKVISILCSTDYYTEKEMKELIVVMDKIDGLPLIKRRKMKADIYVQYQRYLFAAKEYEAILESREASILTAGEYGNLLHNYAFVLLNIGSLKDAAQKMKEAYRSNQNPESLKSYLLILRMLGNENAQEQQKDLAVPSEMLEMIEAIMKDAESMESAHSCYQAYQKLLDSKEKHDAIKFYRDLETMLEKWIREYRNKVS</sequence>
<dbReference type="Proteomes" id="UP000199800">
    <property type="component" value="Unassembled WGS sequence"/>
</dbReference>
<accession>A0A1H9Y6B7</accession>
<dbReference type="OrthoDB" id="1895216at2"/>
<keyword evidence="2" id="KW-1185">Reference proteome</keyword>
<name>A0A1H9Y6B7_9FIRM</name>
<organism evidence="1 2">
    <name type="scientific">[Clostridium] polysaccharolyticum</name>
    <dbReference type="NCBI Taxonomy" id="29364"/>
    <lineage>
        <taxon>Bacteria</taxon>
        <taxon>Bacillati</taxon>
        <taxon>Bacillota</taxon>
        <taxon>Clostridia</taxon>
        <taxon>Lachnospirales</taxon>
        <taxon>Lachnospiraceae</taxon>
    </lineage>
</organism>
<dbReference type="RefSeq" id="WP_092475074.1">
    <property type="nucleotide sequence ID" value="NZ_FOHN01000001.1"/>
</dbReference>
<dbReference type="AlphaFoldDB" id="A0A1H9Y6B7"/>